<reference evidence="2 3" key="1">
    <citation type="journal article" date="2012" name="Front. Microbiol.">
        <title>Complete genome of Ignavibacterium album, a metabolically versatile, flagellated, facultative anaerobe from the phylum Chlorobi.</title>
        <authorList>
            <person name="Liu Z."/>
            <person name="Frigaard N.-U."/>
            <person name="Vogl K."/>
            <person name="Iino T."/>
            <person name="Ohkuma M."/>
            <person name="Overmann J."/>
            <person name="Bryant D.A."/>
        </authorList>
    </citation>
    <scope>NUCLEOTIDE SEQUENCE [LARGE SCALE GENOMIC DNA]</scope>
    <source>
        <strain evidence="3">DSM 19864 / JCM 16511 / NBRC 101810 / Mat9-16</strain>
    </source>
</reference>
<protein>
    <recommendedName>
        <fullName evidence="1">ARG and Rhodanese-Phosphatase-superfamily-associated domain-containing protein</fullName>
    </recommendedName>
</protein>
<dbReference type="Pfam" id="PF20208">
    <property type="entry name" value="ARPP-1"/>
    <property type="match status" value="1"/>
</dbReference>
<accession>I0AK05</accession>
<evidence type="ECO:0000259" key="1">
    <source>
        <dbReference type="Pfam" id="PF20208"/>
    </source>
</evidence>
<dbReference type="HOGENOM" id="CLU_072734_0_0_10"/>
<sequence length="305" mass="34887">MQVQVLSFNKHKRLSIVQFTGFEQNTFQYISGPAAIAKEFIEVREVSITGSVNNLELVNLSDKYVFFMDGDILVGAKQNRVLNTSVFVAPNSKINLPVSCVEQGRWRSISDKFRSSDYISPDTIRAKKLKAVTNNLKKGRGHFADQGEVWDTVNEFSLGLNAFSESSDLDDIMNKRRESLDSFIDKFPLNDKANGLAIFTDNSPLSIDLFNRTDIYQEYFPKRLRSAATEVFNLREKENTITEVEAKFKTLNLFDELEKQKFTLHDGVGIGKEKRYDNNNFVAMELSYNNHLIHFTLLNLEPVKN</sequence>
<dbReference type="AlphaFoldDB" id="I0AK05"/>
<dbReference type="PATRIC" id="fig|945713.3.peg.1604"/>
<gene>
    <name evidence="2" type="ordered locus">IALB_1604</name>
</gene>
<organism evidence="2 3">
    <name type="scientific">Ignavibacterium album (strain DSM 19864 / JCM 16511 / NBRC 101810 / Mat9-16)</name>
    <dbReference type="NCBI Taxonomy" id="945713"/>
    <lineage>
        <taxon>Bacteria</taxon>
        <taxon>Pseudomonadati</taxon>
        <taxon>Ignavibacteriota</taxon>
        <taxon>Ignavibacteria</taxon>
        <taxon>Ignavibacteriales</taxon>
        <taxon>Ignavibacteriaceae</taxon>
        <taxon>Ignavibacterium</taxon>
    </lineage>
</organism>
<evidence type="ECO:0000313" key="3">
    <source>
        <dbReference type="Proteomes" id="UP000007394"/>
    </source>
</evidence>
<dbReference type="Proteomes" id="UP000007394">
    <property type="component" value="Chromosome"/>
</dbReference>
<name>I0AK05_IGNAJ</name>
<dbReference type="RefSeq" id="WP_014560465.1">
    <property type="nucleotide sequence ID" value="NC_017464.1"/>
</dbReference>
<dbReference type="OrthoDB" id="9796904at2"/>
<proteinExistence type="predicted"/>
<dbReference type="EMBL" id="CP003418">
    <property type="protein sequence ID" value="AFH49312.1"/>
    <property type="molecule type" value="Genomic_DNA"/>
</dbReference>
<keyword evidence="3" id="KW-1185">Reference proteome</keyword>
<feature type="domain" description="ARG and Rhodanese-Phosphatase-superfamily-associated" evidence="1">
    <location>
        <begin position="2"/>
        <end position="297"/>
    </location>
</feature>
<evidence type="ECO:0000313" key="2">
    <source>
        <dbReference type="EMBL" id="AFH49312.1"/>
    </source>
</evidence>
<dbReference type="STRING" id="945713.IALB_1604"/>
<dbReference type="eggNOG" id="ENOG502ZBGR">
    <property type="taxonomic scope" value="Bacteria"/>
</dbReference>
<dbReference type="KEGG" id="ial:IALB_1604"/>
<dbReference type="InterPro" id="IPR046699">
    <property type="entry name" value="ARPP-1"/>
</dbReference>